<evidence type="ECO:0000313" key="1">
    <source>
        <dbReference type="EMBL" id="KAL1527144.1"/>
    </source>
</evidence>
<name>A0AB34JXV5_PRYPA</name>
<dbReference type="EMBL" id="JBGBPQ010000003">
    <property type="protein sequence ID" value="KAL1527144.1"/>
    <property type="molecule type" value="Genomic_DNA"/>
</dbReference>
<sequence length="88" mass="9764">MAPSPDEEAKVRAARELVFGQATKPRFQWQLPAFTAAVLGSYLFYFYCIEQPDSPPPPPAAAPLPPNVVREFPDGRLLMADGSIHRRP</sequence>
<evidence type="ECO:0000313" key="2">
    <source>
        <dbReference type="Proteomes" id="UP001515480"/>
    </source>
</evidence>
<dbReference type="AlphaFoldDB" id="A0AB34JXV5"/>
<comment type="caution">
    <text evidence="1">The sequence shown here is derived from an EMBL/GenBank/DDBJ whole genome shotgun (WGS) entry which is preliminary data.</text>
</comment>
<proteinExistence type="predicted"/>
<reference evidence="1 2" key="1">
    <citation type="journal article" date="2024" name="Science">
        <title>Giant polyketide synthase enzymes in the biosynthesis of giant marine polyether toxins.</title>
        <authorList>
            <person name="Fallon T.R."/>
            <person name="Shende V.V."/>
            <person name="Wierzbicki I.H."/>
            <person name="Pendleton A.L."/>
            <person name="Watervoot N.F."/>
            <person name="Auber R.P."/>
            <person name="Gonzalez D.J."/>
            <person name="Wisecaver J.H."/>
            <person name="Moore B.S."/>
        </authorList>
    </citation>
    <scope>NUCLEOTIDE SEQUENCE [LARGE SCALE GENOMIC DNA]</scope>
    <source>
        <strain evidence="1 2">12B1</strain>
    </source>
</reference>
<dbReference type="Proteomes" id="UP001515480">
    <property type="component" value="Unassembled WGS sequence"/>
</dbReference>
<organism evidence="1 2">
    <name type="scientific">Prymnesium parvum</name>
    <name type="common">Toxic golden alga</name>
    <dbReference type="NCBI Taxonomy" id="97485"/>
    <lineage>
        <taxon>Eukaryota</taxon>
        <taxon>Haptista</taxon>
        <taxon>Haptophyta</taxon>
        <taxon>Prymnesiophyceae</taxon>
        <taxon>Prymnesiales</taxon>
        <taxon>Prymnesiaceae</taxon>
        <taxon>Prymnesium</taxon>
    </lineage>
</organism>
<keyword evidence="2" id="KW-1185">Reference proteome</keyword>
<gene>
    <name evidence="1" type="ORF">AB1Y20_015826</name>
</gene>
<protein>
    <submittedName>
        <fullName evidence="1">Uncharacterized protein</fullName>
    </submittedName>
</protein>
<accession>A0AB34JXV5</accession>